<proteinExistence type="predicted"/>
<keyword evidence="4" id="KW-1185">Reference proteome</keyword>
<evidence type="ECO:0000259" key="2">
    <source>
        <dbReference type="Pfam" id="PF01345"/>
    </source>
</evidence>
<dbReference type="Pfam" id="PF01345">
    <property type="entry name" value="DUF11"/>
    <property type="match status" value="1"/>
</dbReference>
<dbReference type="EMBL" id="CP087164">
    <property type="protein sequence ID" value="UGS37608.1"/>
    <property type="molecule type" value="Genomic_DNA"/>
</dbReference>
<name>A0A9E6Y0N8_9ACTN</name>
<feature type="signal peptide" evidence="1">
    <location>
        <begin position="1"/>
        <end position="30"/>
    </location>
</feature>
<dbReference type="RefSeq" id="WP_259311658.1">
    <property type="nucleotide sequence ID" value="NZ_CP087164.1"/>
</dbReference>
<evidence type="ECO:0000313" key="4">
    <source>
        <dbReference type="Proteomes" id="UP001162834"/>
    </source>
</evidence>
<organism evidence="3 4">
    <name type="scientific">Capillimicrobium parvum</name>
    <dbReference type="NCBI Taxonomy" id="2884022"/>
    <lineage>
        <taxon>Bacteria</taxon>
        <taxon>Bacillati</taxon>
        <taxon>Actinomycetota</taxon>
        <taxon>Thermoleophilia</taxon>
        <taxon>Solirubrobacterales</taxon>
        <taxon>Capillimicrobiaceae</taxon>
        <taxon>Capillimicrobium</taxon>
    </lineage>
</organism>
<evidence type="ECO:0000256" key="1">
    <source>
        <dbReference type="SAM" id="SignalP"/>
    </source>
</evidence>
<protein>
    <recommendedName>
        <fullName evidence="2">DUF11 domain-containing protein</fullName>
    </recommendedName>
</protein>
<reference evidence="3" key="1">
    <citation type="journal article" date="2022" name="Int. J. Syst. Evol. Microbiol.">
        <title>Pseudomonas aegrilactucae sp. nov. and Pseudomonas morbosilactucae sp. nov., pathogens causing bacterial rot of lettuce in Japan.</title>
        <authorList>
            <person name="Sawada H."/>
            <person name="Fujikawa T."/>
            <person name="Satou M."/>
        </authorList>
    </citation>
    <scope>NUCLEOTIDE SEQUENCE</scope>
    <source>
        <strain evidence="3">0166_1</strain>
    </source>
</reference>
<dbReference type="InterPro" id="IPR001434">
    <property type="entry name" value="OmcB-like_DUF11"/>
</dbReference>
<accession>A0A9E6Y0N8</accession>
<dbReference type="AlphaFoldDB" id="A0A9E6Y0N8"/>
<feature type="chain" id="PRO_5039327809" description="DUF11 domain-containing protein" evidence="1">
    <location>
        <begin position="31"/>
        <end position="157"/>
    </location>
</feature>
<dbReference type="KEGG" id="sbae:DSM104329_04026"/>
<feature type="domain" description="DUF11" evidence="2">
    <location>
        <begin position="35"/>
        <end position="151"/>
    </location>
</feature>
<dbReference type="Proteomes" id="UP001162834">
    <property type="component" value="Chromosome"/>
</dbReference>
<sequence length="157" mass="16627">MARSPVPGRGLAVALAAAALLVAAASATGAARRSDVSIWGHAIPQPIKHGERSTLKFTVKNNGPDGAVGVYLHANVPDGLRIKRWHLYGGRGCRVKGTYVSCDFGDFAMEQTGTVVLRVKGVKDGTWISDAAVYERGNGDYNEGNGQVRATLLVQPR</sequence>
<keyword evidence="1" id="KW-0732">Signal</keyword>
<evidence type="ECO:0000313" key="3">
    <source>
        <dbReference type="EMBL" id="UGS37608.1"/>
    </source>
</evidence>
<gene>
    <name evidence="3" type="ORF">DSM104329_04026</name>
</gene>